<dbReference type="Gene3D" id="2.60.40.1180">
    <property type="entry name" value="Golgi alpha-mannosidase II"/>
    <property type="match status" value="1"/>
</dbReference>
<dbReference type="SMART" id="SM00632">
    <property type="entry name" value="Aamy_C"/>
    <property type="match status" value="1"/>
</dbReference>
<protein>
    <recommendedName>
        <fullName evidence="5 12">Alpha-amylase</fullName>
        <ecNumber evidence="4 12">3.2.1.1</ecNumber>
    </recommendedName>
</protein>
<sequence>MIRSLSLGITAILLTLASCLSAAAAPRTVFVQLFEWPWNDVARECETYLGPAGFSAVQVSPPHEHIHWQGNPWWERYQVVSYKLESRSGTEAEFADMVRRCRQAGVDVYADAILNHMTGIPGGVGSAGTQFSHYEYPGLYSHQDFHHCGRNGNNDIRDFRDLYELQNCELVDLADLKTESTYVQEKQAEYLNRLLDLGVAGFRIDAAKHIPARDLEQILKRLKRSAYIYSEIIYDPAGPVQYSEYTPFSDVTAYDYPHRLGYAFKDKNTDALQFIASGFPSSIDSIVFVTNHDIERTNDYSVLKYSSPEQHLYRLAQIFMLAWPFGYPQVYSGFDFNSFDQGPPLNDSLRTLPILDDQNQCRAPWTCEHRLPEVAAMVDFRNQTDKAFTVSNWSTHARDVISFARPRFGFVAMNFGSQSVTKEFQTNLPAGDYCNIVDAGYRLKSRSCAEGFSVNNSGKVRTTLAPYSSLVLLVKAQVKK</sequence>
<dbReference type="InterPro" id="IPR017853">
    <property type="entry name" value="GH"/>
</dbReference>
<dbReference type="InterPro" id="IPR006048">
    <property type="entry name" value="A-amylase/branching_C"/>
</dbReference>
<feature type="signal peptide" evidence="13">
    <location>
        <begin position="1"/>
        <end position="24"/>
    </location>
</feature>
<dbReference type="PANTHER" id="PTHR43447">
    <property type="entry name" value="ALPHA-AMYLASE"/>
    <property type="match status" value="1"/>
</dbReference>
<feature type="domain" description="Glycosyl hydrolase family 13 catalytic" evidence="15">
    <location>
        <begin position="28"/>
        <end position="381"/>
    </location>
</feature>
<dbReference type="CDD" id="cd11317">
    <property type="entry name" value="AmyAc_bac_euk_AmyA"/>
    <property type="match status" value="1"/>
</dbReference>
<dbReference type="AlphaFoldDB" id="A0A1Z3NA66"/>
<dbReference type="InterPro" id="IPR006047">
    <property type="entry name" value="GH13_cat_dom"/>
</dbReference>
<dbReference type="EC" id="3.2.1.1" evidence="4 12"/>
<feature type="chain" id="PRO_5012283427" description="Alpha-amylase" evidence="13">
    <location>
        <begin position="25"/>
        <end position="480"/>
    </location>
</feature>
<keyword evidence="8" id="KW-0106">Calcium</keyword>
<evidence type="ECO:0000256" key="13">
    <source>
        <dbReference type="SAM" id="SignalP"/>
    </source>
</evidence>
<comment type="similarity">
    <text evidence="3 11">Belongs to the glycosyl hydrolase 13 family.</text>
</comment>
<gene>
    <name evidence="16" type="ORF">B9G79_12620</name>
</gene>
<dbReference type="GO" id="GO:0005975">
    <property type="term" value="P:carbohydrate metabolic process"/>
    <property type="evidence" value="ECO:0007669"/>
    <property type="project" value="InterPro"/>
</dbReference>
<evidence type="ECO:0000256" key="8">
    <source>
        <dbReference type="ARBA" id="ARBA00022837"/>
    </source>
</evidence>
<keyword evidence="13" id="KW-0732">Signal</keyword>
<keyword evidence="10 12" id="KW-0326">Glycosidase</keyword>
<evidence type="ECO:0000256" key="2">
    <source>
        <dbReference type="ARBA" id="ARBA00001913"/>
    </source>
</evidence>
<keyword evidence="7 12" id="KW-0378">Hydrolase</keyword>
<dbReference type="PRINTS" id="PR00110">
    <property type="entry name" value="ALPHAAMYLASE"/>
</dbReference>
<accession>A0A1Z3NA66</accession>
<evidence type="ECO:0000256" key="7">
    <source>
        <dbReference type="ARBA" id="ARBA00022801"/>
    </source>
</evidence>
<evidence type="ECO:0000256" key="10">
    <source>
        <dbReference type="ARBA" id="ARBA00023295"/>
    </source>
</evidence>
<dbReference type="Proteomes" id="UP000197003">
    <property type="component" value="Chromosome"/>
</dbReference>
<keyword evidence="9 12" id="KW-0119">Carbohydrate metabolism</keyword>
<dbReference type="InterPro" id="IPR006046">
    <property type="entry name" value="Alpha_amylase"/>
</dbReference>
<dbReference type="SMART" id="SM00642">
    <property type="entry name" value="Aamy"/>
    <property type="match status" value="1"/>
</dbReference>
<name>A0A1Z3NA66_BDEBC</name>
<keyword evidence="6" id="KW-0479">Metal-binding</keyword>
<evidence type="ECO:0000256" key="5">
    <source>
        <dbReference type="ARBA" id="ARBA00017303"/>
    </source>
</evidence>
<proteinExistence type="inferred from homology"/>
<dbReference type="InterPro" id="IPR013780">
    <property type="entry name" value="Glyco_hydro_b"/>
</dbReference>
<evidence type="ECO:0000256" key="12">
    <source>
        <dbReference type="RuleBase" id="RU361134"/>
    </source>
</evidence>
<evidence type="ECO:0000259" key="15">
    <source>
        <dbReference type="SMART" id="SM00642"/>
    </source>
</evidence>
<evidence type="ECO:0000313" key="16">
    <source>
        <dbReference type="EMBL" id="ASD64349.1"/>
    </source>
</evidence>
<dbReference type="SUPFAM" id="SSF51445">
    <property type="entry name" value="(Trans)glycosidases"/>
    <property type="match status" value="1"/>
</dbReference>
<dbReference type="EMBL" id="CP020946">
    <property type="protein sequence ID" value="ASD64349.1"/>
    <property type="molecule type" value="Genomic_DNA"/>
</dbReference>
<dbReference type="GO" id="GO:0004556">
    <property type="term" value="F:alpha-amylase activity"/>
    <property type="evidence" value="ECO:0007669"/>
    <property type="project" value="UniProtKB-UniRule"/>
</dbReference>
<evidence type="ECO:0000256" key="1">
    <source>
        <dbReference type="ARBA" id="ARBA00000548"/>
    </source>
</evidence>
<dbReference type="Gene3D" id="3.20.20.80">
    <property type="entry name" value="Glycosidases"/>
    <property type="match status" value="1"/>
</dbReference>
<dbReference type="OrthoDB" id="5287813at2"/>
<reference evidence="16 17" key="1">
    <citation type="submission" date="2017-04" db="EMBL/GenBank/DDBJ databases">
        <title>Whole genome sequence of Bdellovibrio bacteriovorus strain SSB218315.</title>
        <authorList>
            <person name="Oyedara O."/>
            <person name="Rodriguez-Perez M.A."/>
        </authorList>
    </citation>
    <scope>NUCLEOTIDE SEQUENCE [LARGE SCALE GENOMIC DNA]</scope>
    <source>
        <strain evidence="16 17">SSB218315</strain>
    </source>
</reference>
<dbReference type="Pfam" id="PF02806">
    <property type="entry name" value="Alpha-amylase_C"/>
    <property type="match status" value="1"/>
</dbReference>
<dbReference type="GO" id="GO:0046872">
    <property type="term" value="F:metal ion binding"/>
    <property type="evidence" value="ECO:0007669"/>
    <property type="project" value="UniProtKB-KW"/>
</dbReference>
<dbReference type="SUPFAM" id="SSF51011">
    <property type="entry name" value="Glycosyl hydrolase domain"/>
    <property type="match status" value="1"/>
</dbReference>
<evidence type="ECO:0000256" key="9">
    <source>
        <dbReference type="ARBA" id="ARBA00023277"/>
    </source>
</evidence>
<evidence type="ECO:0000256" key="4">
    <source>
        <dbReference type="ARBA" id="ARBA00012595"/>
    </source>
</evidence>
<dbReference type="InterPro" id="IPR031319">
    <property type="entry name" value="A-amylase_C"/>
</dbReference>
<evidence type="ECO:0000256" key="3">
    <source>
        <dbReference type="ARBA" id="ARBA00008061"/>
    </source>
</evidence>
<evidence type="ECO:0000259" key="14">
    <source>
        <dbReference type="SMART" id="SM00632"/>
    </source>
</evidence>
<dbReference type="Pfam" id="PF00128">
    <property type="entry name" value="Alpha-amylase"/>
    <property type="match status" value="1"/>
</dbReference>
<comment type="cofactor">
    <cofactor evidence="2">
        <name>Ca(2+)</name>
        <dbReference type="ChEBI" id="CHEBI:29108"/>
    </cofactor>
</comment>
<dbReference type="RefSeq" id="WP_088565822.1">
    <property type="nucleotide sequence ID" value="NZ_CP020946.1"/>
</dbReference>
<evidence type="ECO:0000313" key="17">
    <source>
        <dbReference type="Proteomes" id="UP000197003"/>
    </source>
</evidence>
<comment type="catalytic activity">
    <reaction evidence="1 12">
        <text>Endohydrolysis of (1-&gt;4)-alpha-D-glucosidic linkages in polysaccharides containing three or more (1-&gt;4)-alpha-linked D-glucose units.</text>
        <dbReference type="EC" id="3.2.1.1"/>
    </reaction>
</comment>
<dbReference type="PROSITE" id="PS51257">
    <property type="entry name" value="PROKAR_LIPOPROTEIN"/>
    <property type="match status" value="1"/>
</dbReference>
<evidence type="ECO:0000256" key="11">
    <source>
        <dbReference type="RuleBase" id="RU003615"/>
    </source>
</evidence>
<feature type="domain" description="Alpha-amylase C-terminal" evidence="14">
    <location>
        <begin position="391"/>
        <end position="477"/>
    </location>
</feature>
<organism evidence="16 17">
    <name type="scientific">Bdellovibrio bacteriovorus</name>
    <dbReference type="NCBI Taxonomy" id="959"/>
    <lineage>
        <taxon>Bacteria</taxon>
        <taxon>Pseudomonadati</taxon>
        <taxon>Bdellovibrionota</taxon>
        <taxon>Bdellovibrionia</taxon>
        <taxon>Bdellovibrionales</taxon>
        <taxon>Pseudobdellovibrionaceae</taxon>
        <taxon>Bdellovibrio</taxon>
    </lineage>
</organism>
<evidence type="ECO:0000256" key="6">
    <source>
        <dbReference type="ARBA" id="ARBA00022723"/>
    </source>
</evidence>